<evidence type="ECO:0000313" key="1">
    <source>
        <dbReference type="EMBL" id="KAK7177248.1"/>
    </source>
</evidence>
<evidence type="ECO:0000313" key="2">
    <source>
        <dbReference type="Proteomes" id="UP001364617"/>
    </source>
</evidence>
<gene>
    <name evidence="1" type="ORF">R3I93_001288</name>
</gene>
<reference evidence="1 2" key="1">
    <citation type="submission" date="2024-02" db="EMBL/GenBank/DDBJ databases">
        <title>Chromosome-level genome assembly of the Eurasian Minnow (Phoxinus phoxinus).</title>
        <authorList>
            <person name="Oriowo T.O."/>
            <person name="Martin S."/>
            <person name="Stange M."/>
            <person name="Chrysostomakis Y."/>
            <person name="Brown T."/>
            <person name="Winkler S."/>
            <person name="Kukowka S."/>
            <person name="Myers E.W."/>
            <person name="Bohne A."/>
        </authorList>
    </citation>
    <scope>NUCLEOTIDE SEQUENCE [LARGE SCALE GENOMIC DNA]</scope>
    <source>
        <strain evidence="1">ZFMK-TIS-60720</strain>
        <tissue evidence="1">Whole Organism</tissue>
    </source>
</reference>
<sequence>MAPPLLTSPVLM</sequence>
<name>A0AAN9HLV6_9TELE</name>
<keyword evidence="2" id="KW-1185">Reference proteome</keyword>
<organism evidence="1 2">
    <name type="scientific">Phoxinus phoxinus</name>
    <name type="common">Eurasian minnow</name>
    <dbReference type="NCBI Taxonomy" id="58324"/>
    <lineage>
        <taxon>Eukaryota</taxon>
        <taxon>Metazoa</taxon>
        <taxon>Chordata</taxon>
        <taxon>Craniata</taxon>
        <taxon>Vertebrata</taxon>
        <taxon>Euteleostomi</taxon>
        <taxon>Actinopterygii</taxon>
        <taxon>Neopterygii</taxon>
        <taxon>Teleostei</taxon>
        <taxon>Ostariophysi</taxon>
        <taxon>Cypriniformes</taxon>
        <taxon>Leuciscidae</taxon>
        <taxon>Phoxininae</taxon>
        <taxon>Phoxinus</taxon>
    </lineage>
</organism>
<dbReference type="Proteomes" id="UP001364617">
    <property type="component" value="Unassembled WGS sequence"/>
</dbReference>
<proteinExistence type="predicted"/>
<comment type="caution">
    <text evidence="1">The sequence shown here is derived from an EMBL/GenBank/DDBJ whole genome shotgun (WGS) entry which is preliminary data.</text>
</comment>
<protein>
    <submittedName>
        <fullName evidence="1">Uncharacterized protein</fullName>
    </submittedName>
</protein>
<accession>A0AAN9HLV6</accession>
<dbReference type="EMBL" id="JAYKXH010000001">
    <property type="protein sequence ID" value="KAK7177248.1"/>
    <property type="molecule type" value="Genomic_DNA"/>
</dbReference>